<dbReference type="RefSeq" id="WP_321561213.1">
    <property type="nucleotide sequence ID" value="NZ_CP139558.1"/>
</dbReference>
<keyword evidence="1" id="KW-0472">Membrane</keyword>
<keyword evidence="4" id="KW-1185">Reference proteome</keyword>
<keyword evidence="1" id="KW-0812">Transmembrane</keyword>
<organism evidence="3 4">
    <name type="scientific">Mucilaginibacter sabulilitoris</name>
    <dbReference type="NCBI Taxonomy" id="1173583"/>
    <lineage>
        <taxon>Bacteria</taxon>
        <taxon>Pseudomonadati</taxon>
        <taxon>Bacteroidota</taxon>
        <taxon>Sphingobacteriia</taxon>
        <taxon>Sphingobacteriales</taxon>
        <taxon>Sphingobacteriaceae</taxon>
        <taxon>Mucilaginibacter</taxon>
    </lineage>
</organism>
<proteinExistence type="predicted"/>
<dbReference type="InterPro" id="IPR050640">
    <property type="entry name" value="Bact_2-comp_sensor_kinase"/>
</dbReference>
<accession>A0ABZ0TI21</accession>
<dbReference type="InterPro" id="IPR010559">
    <property type="entry name" value="Sig_transdc_His_kin_internal"/>
</dbReference>
<evidence type="ECO:0000256" key="1">
    <source>
        <dbReference type="SAM" id="Phobius"/>
    </source>
</evidence>
<keyword evidence="3" id="KW-0418">Kinase</keyword>
<keyword evidence="1" id="KW-1133">Transmembrane helix</keyword>
<reference evidence="3 4" key="1">
    <citation type="submission" date="2023-11" db="EMBL/GenBank/DDBJ databases">
        <title>Analysis of the Genomes of Mucilaginibacter gossypii cycad 4 and M. sabulilitoris SNA2: microbes with the potential for plant growth promotion.</title>
        <authorList>
            <person name="Hirsch A.M."/>
            <person name="Humm E."/>
            <person name="Rubbi M."/>
            <person name="Del Vecchio G."/>
            <person name="Ha S.M."/>
            <person name="Pellegrini M."/>
            <person name="Gunsalus R.P."/>
        </authorList>
    </citation>
    <scope>NUCLEOTIDE SEQUENCE [LARGE SCALE GENOMIC DNA]</scope>
    <source>
        <strain evidence="3 4">SNA2</strain>
    </source>
</reference>
<feature type="transmembrane region" description="Helical" evidence="1">
    <location>
        <begin position="45"/>
        <end position="62"/>
    </location>
</feature>
<dbReference type="Gene3D" id="3.30.565.10">
    <property type="entry name" value="Histidine kinase-like ATPase, C-terminal domain"/>
    <property type="match status" value="1"/>
</dbReference>
<name>A0ABZ0TI21_9SPHI</name>
<dbReference type="GO" id="GO:0016301">
    <property type="term" value="F:kinase activity"/>
    <property type="evidence" value="ECO:0007669"/>
    <property type="project" value="UniProtKB-KW"/>
</dbReference>
<dbReference type="Proteomes" id="UP001324380">
    <property type="component" value="Chromosome"/>
</dbReference>
<gene>
    <name evidence="3" type="ORF">SNE25_22260</name>
</gene>
<evidence type="ECO:0000313" key="3">
    <source>
        <dbReference type="EMBL" id="WPU92047.1"/>
    </source>
</evidence>
<feature type="domain" description="Signal transduction histidine kinase internal region" evidence="2">
    <location>
        <begin position="159"/>
        <end position="237"/>
    </location>
</feature>
<dbReference type="EMBL" id="CP139558">
    <property type="protein sequence ID" value="WPU92047.1"/>
    <property type="molecule type" value="Genomic_DNA"/>
</dbReference>
<dbReference type="Pfam" id="PF06580">
    <property type="entry name" value="His_kinase"/>
    <property type="match status" value="1"/>
</dbReference>
<protein>
    <submittedName>
        <fullName evidence="3">Histidine kinase</fullName>
    </submittedName>
</protein>
<evidence type="ECO:0000313" key="4">
    <source>
        <dbReference type="Proteomes" id="UP001324380"/>
    </source>
</evidence>
<sequence>MDKTERRICWYSSLLISLMMNSAKLLALRENSIIAHYWHFDFGEWSFQLLYNFAFCYLMFYLNLSSRGRFSAYRDQKKYSIYVLYNSMAILLCMIAGGIIQRLGFGFKALPAVVGSGYFVRFILSTILVGIVINIILLMREGKKKEVENEQLKNAYMTAELELLKDQMNPHFLFNSLSSLSGVIRENPNLAQKYVRELSNVFRYALVRSKINLVTVEEELTMLRSFAQLITMRLENAFQLDIMVTEPFLSHKLPHLSLQPLLENAVKHNAATTSRPLRVEIYIMFDYLVISNNLWEIPTPESSNGLGLINLNERFKIMLQREIEIEKNDDLFIVKLPLKA</sequence>
<dbReference type="PANTHER" id="PTHR34220">
    <property type="entry name" value="SENSOR HISTIDINE KINASE YPDA"/>
    <property type="match status" value="1"/>
</dbReference>
<evidence type="ECO:0000259" key="2">
    <source>
        <dbReference type="Pfam" id="PF06580"/>
    </source>
</evidence>
<feature type="transmembrane region" description="Helical" evidence="1">
    <location>
        <begin position="83"/>
        <end position="103"/>
    </location>
</feature>
<dbReference type="InterPro" id="IPR036890">
    <property type="entry name" value="HATPase_C_sf"/>
</dbReference>
<feature type="transmembrane region" description="Helical" evidence="1">
    <location>
        <begin position="118"/>
        <end position="139"/>
    </location>
</feature>
<dbReference type="PANTHER" id="PTHR34220:SF7">
    <property type="entry name" value="SENSOR HISTIDINE KINASE YPDA"/>
    <property type="match status" value="1"/>
</dbReference>
<keyword evidence="3" id="KW-0808">Transferase</keyword>